<evidence type="ECO:0000313" key="6">
    <source>
        <dbReference type="EMBL" id="MDQ0895133.1"/>
    </source>
</evidence>
<comment type="catalytic activity">
    <reaction evidence="3">
        <text>[thioredoxin]-dithiol + NADP(+) = [thioredoxin]-disulfide + NADPH + H(+)</text>
        <dbReference type="Rhea" id="RHEA:20345"/>
        <dbReference type="Rhea" id="RHEA-COMP:10698"/>
        <dbReference type="Rhea" id="RHEA-COMP:10700"/>
        <dbReference type="ChEBI" id="CHEBI:15378"/>
        <dbReference type="ChEBI" id="CHEBI:29950"/>
        <dbReference type="ChEBI" id="CHEBI:50058"/>
        <dbReference type="ChEBI" id="CHEBI:57783"/>
        <dbReference type="ChEBI" id="CHEBI:58349"/>
        <dbReference type="EC" id="1.8.1.9"/>
    </reaction>
</comment>
<dbReference type="PRINTS" id="PR00469">
    <property type="entry name" value="PNDRDTASEII"/>
</dbReference>
<evidence type="ECO:0000256" key="1">
    <source>
        <dbReference type="ARBA" id="ARBA00022630"/>
    </source>
</evidence>
<comment type="caution">
    <text evidence="6">The sequence shown here is derived from an EMBL/GenBank/DDBJ whole genome shotgun (WGS) entry which is preliminary data.</text>
</comment>
<dbReference type="SUPFAM" id="SSF51905">
    <property type="entry name" value="FAD/NAD(P)-binding domain"/>
    <property type="match status" value="1"/>
</dbReference>
<dbReference type="Pfam" id="PF07992">
    <property type="entry name" value="Pyr_redox_2"/>
    <property type="match status" value="1"/>
</dbReference>
<name>A0ABU0RAP4_9MICO</name>
<keyword evidence="1" id="KW-0285">Flavoprotein</keyword>
<reference evidence="6 7" key="1">
    <citation type="submission" date="2023-07" db="EMBL/GenBank/DDBJ databases">
        <title>Comparative genomics of wheat-associated soil bacteria to identify genetic determinants of phenazine resistance.</title>
        <authorList>
            <person name="Mouncey N."/>
        </authorList>
    </citation>
    <scope>NUCLEOTIDE SEQUENCE [LARGE SCALE GENOMIC DNA]</scope>
    <source>
        <strain evidence="6 7">V3I3</strain>
    </source>
</reference>
<dbReference type="InterPro" id="IPR050097">
    <property type="entry name" value="Ferredoxin-NADP_redctase_2"/>
</dbReference>
<evidence type="ECO:0000259" key="5">
    <source>
        <dbReference type="Pfam" id="PF07992"/>
    </source>
</evidence>
<feature type="compositionally biased region" description="Basic and acidic residues" evidence="4">
    <location>
        <begin position="9"/>
        <end position="24"/>
    </location>
</feature>
<evidence type="ECO:0000313" key="7">
    <source>
        <dbReference type="Proteomes" id="UP001239083"/>
    </source>
</evidence>
<accession>A0ABU0RAP4</accession>
<feature type="region of interest" description="Disordered" evidence="4">
    <location>
        <begin position="1"/>
        <end position="24"/>
    </location>
</feature>
<keyword evidence="2" id="KW-0560">Oxidoreductase</keyword>
<dbReference type="Proteomes" id="UP001239083">
    <property type="component" value="Unassembled WGS sequence"/>
</dbReference>
<dbReference type="EMBL" id="JAUSYY010000001">
    <property type="protein sequence ID" value="MDQ0895133.1"/>
    <property type="molecule type" value="Genomic_DNA"/>
</dbReference>
<dbReference type="InterPro" id="IPR036188">
    <property type="entry name" value="FAD/NAD-bd_sf"/>
</dbReference>
<keyword evidence="7" id="KW-1185">Reference proteome</keyword>
<dbReference type="RefSeq" id="WP_307042943.1">
    <property type="nucleotide sequence ID" value="NZ_JAUSYY010000001.1"/>
</dbReference>
<dbReference type="Gene3D" id="3.50.50.60">
    <property type="entry name" value="FAD/NAD(P)-binding domain"/>
    <property type="match status" value="2"/>
</dbReference>
<sequence length="585" mass="61256">MAARAAATRHAEGAERMDVREPPHRPPAILVVASDPSARASLLEPLQRRYSADYRIIDVENPDRAVAAVEGVHAEGGDLALVLADDPSPVSGHESVFAAARRRFPDVRRGLVIEWGSWADRATADAVLELMTRLQIDYYVVRPVHSPDESFHRAVTDFLREWEAAAGKRHRGFTVIGDDAQPRTHLLRSILARGGVPTDHLTPDAPDALAMLAEAAVDYAGVPLVRTADGRVLVDPDDAELARAHGLETALPTGIVDLAVVGAGPGGLAAAVYAASEGLDTLVLEGESIGGQAGSSSLIRNYLGFSRGVSGAELAQRAYQQAWVFGARFAHTRRATGMRVVDGGFELDAAPGEIVRARAVVLATGVSYRRISAPGLRPFVGASVFYGASSVEARAQAGRDVLVIGGGNSAGQAALHLARYARSVALVVRGESLADSMSRYLIDQLEAAGVGLITGSRVVDAGAGGADRLDHVVLERTGSGERVAVPAHAVFITIGARPHTEWLPPEVLRDRWGSVITGAEVLAEGGRRAWLGSDDGPAPLESSVPGFFAVGDVRRGSVKRVASAVGEGSVVVSSVHAHLGAHAGG</sequence>
<evidence type="ECO:0000256" key="2">
    <source>
        <dbReference type="ARBA" id="ARBA00023002"/>
    </source>
</evidence>
<evidence type="ECO:0000256" key="3">
    <source>
        <dbReference type="ARBA" id="ARBA00048132"/>
    </source>
</evidence>
<feature type="domain" description="FAD/NAD(P)-binding" evidence="5">
    <location>
        <begin position="257"/>
        <end position="568"/>
    </location>
</feature>
<dbReference type="PRINTS" id="PR00368">
    <property type="entry name" value="FADPNR"/>
</dbReference>
<dbReference type="InterPro" id="IPR023753">
    <property type="entry name" value="FAD/NAD-binding_dom"/>
</dbReference>
<gene>
    <name evidence="6" type="ORF">QFZ26_002688</name>
</gene>
<dbReference type="PANTHER" id="PTHR48105">
    <property type="entry name" value="THIOREDOXIN REDUCTASE 1-RELATED-RELATED"/>
    <property type="match status" value="1"/>
</dbReference>
<organism evidence="6 7">
    <name type="scientific">Agromyces ramosus</name>
    <dbReference type="NCBI Taxonomy" id="33879"/>
    <lineage>
        <taxon>Bacteria</taxon>
        <taxon>Bacillati</taxon>
        <taxon>Actinomycetota</taxon>
        <taxon>Actinomycetes</taxon>
        <taxon>Micrococcales</taxon>
        <taxon>Microbacteriaceae</taxon>
        <taxon>Agromyces</taxon>
    </lineage>
</organism>
<protein>
    <submittedName>
        <fullName evidence="6">Thioredoxin reductase</fullName>
    </submittedName>
</protein>
<proteinExistence type="predicted"/>
<evidence type="ECO:0000256" key="4">
    <source>
        <dbReference type="SAM" id="MobiDB-lite"/>
    </source>
</evidence>